<evidence type="ECO:0008006" key="2">
    <source>
        <dbReference type="Google" id="ProtNLM"/>
    </source>
</evidence>
<accession>A0A1J5Q7J9</accession>
<organism evidence="1">
    <name type="scientific">mine drainage metagenome</name>
    <dbReference type="NCBI Taxonomy" id="410659"/>
    <lineage>
        <taxon>unclassified sequences</taxon>
        <taxon>metagenomes</taxon>
        <taxon>ecological metagenomes</taxon>
    </lineage>
</organism>
<protein>
    <recommendedName>
        <fullName evidence="2">Tetratricopeptide repeat protein</fullName>
    </recommendedName>
</protein>
<proteinExistence type="predicted"/>
<name>A0A1J5Q7J9_9ZZZZ</name>
<dbReference type="Gene3D" id="1.25.40.10">
    <property type="entry name" value="Tetratricopeptide repeat domain"/>
    <property type="match status" value="1"/>
</dbReference>
<dbReference type="InterPro" id="IPR011990">
    <property type="entry name" value="TPR-like_helical_dom_sf"/>
</dbReference>
<sequence length="204" mass="23561">MRNVRQGVAINPHYRKFTPVVAEYFMTHGDLTDAVWILETIAASRPNLVAFWVNLVRGYAQLGQNEKAIQALQQWRRLSPNAPGVRAMDIFLLNRTGHREQAVQMLRQRFSNKTFDYDLVQVGYRMGLENHDWPLVIQSLELGIQSWPEQAADGYFKLGKMYAEPEVHDDAKALAAFRAGLQSLPSNQKDNYRRQVPESYRNRL</sequence>
<dbReference type="SUPFAM" id="SSF48452">
    <property type="entry name" value="TPR-like"/>
    <property type="match status" value="1"/>
</dbReference>
<dbReference type="EMBL" id="MLJW01003502">
    <property type="protein sequence ID" value="OIQ71917.1"/>
    <property type="molecule type" value="Genomic_DNA"/>
</dbReference>
<reference evidence="1" key="1">
    <citation type="submission" date="2016-10" db="EMBL/GenBank/DDBJ databases">
        <title>Sequence of Gallionella enrichment culture.</title>
        <authorList>
            <person name="Poehlein A."/>
            <person name="Muehling M."/>
            <person name="Daniel R."/>
        </authorList>
    </citation>
    <scope>NUCLEOTIDE SEQUENCE</scope>
</reference>
<gene>
    <name evidence="1" type="ORF">GALL_464640</name>
</gene>
<evidence type="ECO:0000313" key="1">
    <source>
        <dbReference type="EMBL" id="OIQ71917.1"/>
    </source>
</evidence>
<comment type="caution">
    <text evidence="1">The sequence shown here is derived from an EMBL/GenBank/DDBJ whole genome shotgun (WGS) entry which is preliminary data.</text>
</comment>
<dbReference type="AlphaFoldDB" id="A0A1J5Q7J9"/>